<keyword evidence="2" id="KW-1185">Reference proteome</keyword>
<proteinExistence type="predicted"/>
<protein>
    <submittedName>
        <fullName evidence="1">Uncharacterized protein</fullName>
    </submittedName>
</protein>
<dbReference type="EMBL" id="CM044704">
    <property type="protein sequence ID" value="KAI5667538.1"/>
    <property type="molecule type" value="Genomic_DNA"/>
</dbReference>
<organism evidence="1 2">
    <name type="scientific">Catharanthus roseus</name>
    <name type="common">Madagascar periwinkle</name>
    <name type="synonym">Vinca rosea</name>
    <dbReference type="NCBI Taxonomy" id="4058"/>
    <lineage>
        <taxon>Eukaryota</taxon>
        <taxon>Viridiplantae</taxon>
        <taxon>Streptophyta</taxon>
        <taxon>Embryophyta</taxon>
        <taxon>Tracheophyta</taxon>
        <taxon>Spermatophyta</taxon>
        <taxon>Magnoliopsida</taxon>
        <taxon>eudicotyledons</taxon>
        <taxon>Gunneridae</taxon>
        <taxon>Pentapetalae</taxon>
        <taxon>asterids</taxon>
        <taxon>lamiids</taxon>
        <taxon>Gentianales</taxon>
        <taxon>Apocynaceae</taxon>
        <taxon>Rauvolfioideae</taxon>
        <taxon>Vinceae</taxon>
        <taxon>Catharanthinae</taxon>
        <taxon>Catharanthus</taxon>
    </lineage>
</organism>
<dbReference type="Proteomes" id="UP001060085">
    <property type="component" value="Linkage Group LG04"/>
</dbReference>
<evidence type="ECO:0000313" key="2">
    <source>
        <dbReference type="Proteomes" id="UP001060085"/>
    </source>
</evidence>
<gene>
    <name evidence="1" type="ORF">M9H77_17391</name>
</gene>
<sequence>MLGKYTLDLDPVDKGRSTVGGFGSGGITFDTVSCFAVGLLSSRFSDSVQLCPLSLLWYMNDFESSSITRAQMCLDLLKLSGCARTLQKGRILIPPCREARRYLTLPQLT</sequence>
<name>A0ACC0B4T9_CATRO</name>
<comment type="caution">
    <text evidence="1">The sequence shown here is derived from an EMBL/GenBank/DDBJ whole genome shotgun (WGS) entry which is preliminary data.</text>
</comment>
<evidence type="ECO:0000313" key="1">
    <source>
        <dbReference type="EMBL" id="KAI5667538.1"/>
    </source>
</evidence>
<reference evidence="2" key="1">
    <citation type="journal article" date="2023" name="Nat. Plants">
        <title>Single-cell RNA sequencing provides a high-resolution roadmap for understanding the multicellular compartmentation of specialized metabolism.</title>
        <authorList>
            <person name="Sun S."/>
            <person name="Shen X."/>
            <person name="Li Y."/>
            <person name="Li Y."/>
            <person name="Wang S."/>
            <person name="Li R."/>
            <person name="Zhang H."/>
            <person name="Shen G."/>
            <person name="Guo B."/>
            <person name="Wei J."/>
            <person name="Xu J."/>
            <person name="St-Pierre B."/>
            <person name="Chen S."/>
            <person name="Sun C."/>
        </authorList>
    </citation>
    <scope>NUCLEOTIDE SEQUENCE [LARGE SCALE GENOMIC DNA]</scope>
</reference>
<accession>A0ACC0B4T9</accession>